<feature type="transmembrane region" description="Helical" evidence="1">
    <location>
        <begin position="182"/>
        <end position="200"/>
    </location>
</feature>
<dbReference type="Proteomes" id="UP000199109">
    <property type="component" value="Unassembled WGS sequence"/>
</dbReference>
<keyword evidence="1" id="KW-1133">Transmembrane helix</keyword>
<evidence type="ECO:0000313" key="3">
    <source>
        <dbReference type="Proteomes" id="UP000199109"/>
    </source>
</evidence>
<keyword evidence="3" id="KW-1185">Reference proteome</keyword>
<evidence type="ECO:0000256" key="1">
    <source>
        <dbReference type="SAM" id="Phobius"/>
    </source>
</evidence>
<reference evidence="2 3" key="1">
    <citation type="submission" date="2016-10" db="EMBL/GenBank/DDBJ databases">
        <authorList>
            <person name="de Groot N.N."/>
        </authorList>
    </citation>
    <scope>NUCLEOTIDE SEQUENCE [LARGE SCALE GENOMIC DNA]</scope>
    <source>
        <strain evidence="2 3">DSM 23421</strain>
    </source>
</reference>
<keyword evidence="1" id="KW-0472">Membrane</keyword>
<gene>
    <name evidence="2" type="ORF">SAMN05421636_103430</name>
</gene>
<sequence>MRIFFQAISYIFHPLFVPLAGTCAYFMVTPKYSPIGLPSANILPILILTVIIPIIAFFILRNIGLIKSVFIPAIEARKYPLYIHIILLLMVVYKVIPNDYTPELHFYFLGLIAAAMTALLLLFFKFKVSMHMMGMGNLFLFLVCLSIHFEINITLAVSLLTLATGLVATSRLYLKAHSRPEIVIGFLVGLLSQLLLIKFWL</sequence>
<protein>
    <recommendedName>
        <fullName evidence="4">PAP2 superfamily protein</fullName>
    </recommendedName>
</protein>
<proteinExistence type="predicted"/>
<dbReference type="AlphaFoldDB" id="A0A1G7AKE3"/>
<dbReference type="OrthoDB" id="9786064at2"/>
<dbReference type="STRING" id="641691.SAMN05421636_103430"/>
<feature type="transmembrane region" description="Helical" evidence="1">
    <location>
        <begin position="7"/>
        <end position="28"/>
    </location>
</feature>
<accession>A0A1G7AKE3</accession>
<keyword evidence="1" id="KW-0812">Transmembrane</keyword>
<feature type="transmembrane region" description="Helical" evidence="1">
    <location>
        <begin position="104"/>
        <end position="126"/>
    </location>
</feature>
<dbReference type="EMBL" id="FNAO01000003">
    <property type="protein sequence ID" value="SDE15394.1"/>
    <property type="molecule type" value="Genomic_DNA"/>
</dbReference>
<organism evidence="2 3">
    <name type="scientific">Pricia antarctica</name>
    <dbReference type="NCBI Taxonomy" id="641691"/>
    <lineage>
        <taxon>Bacteria</taxon>
        <taxon>Pseudomonadati</taxon>
        <taxon>Bacteroidota</taxon>
        <taxon>Flavobacteriia</taxon>
        <taxon>Flavobacteriales</taxon>
        <taxon>Flavobacteriaceae</taxon>
        <taxon>Pricia</taxon>
    </lineage>
</organism>
<name>A0A1G7AKE3_9FLAO</name>
<evidence type="ECO:0008006" key="4">
    <source>
        <dbReference type="Google" id="ProtNLM"/>
    </source>
</evidence>
<feature type="transmembrane region" description="Helical" evidence="1">
    <location>
        <begin position="138"/>
        <end position="162"/>
    </location>
</feature>
<feature type="transmembrane region" description="Helical" evidence="1">
    <location>
        <begin position="81"/>
        <end position="98"/>
    </location>
</feature>
<feature type="transmembrane region" description="Helical" evidence="1">
    <location>
        <begin position="40"/>
        <end position="60"/>
    </location>
</feature>
<evidence type="ECO:0000313" key="2">
    <source>
        <dbReference type="EMBL" id="SDE15394.1"/>
    </source>
</evidence>
<dbReference type="RefSeq" id="WP_091867254.1">
    <property type="nucleotide sequence ID" value="NZ_FNAO01000003.1"/>
</dbReference>